<dbReference type="InterPro" id="IPR037460">
    <property type="entry name" value="SEST-like"/>
</dbReference>
<feature type="chain" id="PRO_5005461744" description="SGNH hydrolase-type esterase domain-containing protein" evidence="3">
    <location>
        <begin position="27"/>
        <end position="526"/>
    </location>
</feature>
<dbReference type="OrthoDB" id="5503950at2"/>
<keyword evidence="3" id="KW-0732">Signal</keyword>
<dbReference type="CDD" id="cd01823">
    <property type="entry name" value="SEST_like"/>
    <property type="match status" value="1"/>
</dbReference>
<dbReference type="SUPFAM" id="SSF52266">
    <property type="entry name" value="SGNH hydrolase"/>
    <property type="match status" value="1"/>
</dbReference>
<dbReference type="PANTHER" id="PTHR37981:SF1">
    <property type="entry name" value="SGNH HYDROLASE-TYPE ESTERASE DOMAIN-CONTAINING PROTEIN"/>
    <property type="match status" value="1"/>
</dbReference>
<feature type="compositionally biased region" description="Basic and acidic residues" evidence="2">
    <location>
        <begin position="221"/>
        <end position="231"/>
    </location>
</feature>
<gene>
    <name evidence="5" type="ORF">VV02_01990</name>
</gene>
<dbReference type="Pfam" id="PF13472">
    <property type="entry name" value="Lipase_GDSL_2"/>
    <property type="match status" value="1"/>
</dbReference>
<dbReference type="AlphaFoldDB" id="A0A0K1JDX8"/>
<evidence type="ECO:0000256" key="1">
    <source>
        <dbReference type="PIRSR" id="PIRSR637460-2"/>
    </source>
</evidence>
<evidence type="ECO:0000313" key="5">
    <source>
        <dbReference type="EMBL" id="AKU14922.1"/>
    </source>
</evidence>
<evidence type="ECO:0000313" key="6">
    <source>
        <dbReference type="Proteomes" id="UP000066480"/>
    </source>
</evidence>
<dbReference type="Gene3D" id="3.40.50.1110">
    <property type="entry name" value="SGNH hydrolase"/>
    <property type="match status" value="1"/>
</dbReference>
<feature type="signal peptide" evidence="3">
    <location>
        <begin position="1"/>
        <end position="26"/>
    </location>
</feature>
<feature type="disulfide bond" evidence="1">
    <location>
        <begin position="281"/>
        <end position="314"/>
    </location>
</feature>
<dbReference type="EMBL" id="CP011112">
    <property type="protein sequence ID" value="AKU14922.1"/>
    <property type="molecule type" value="Genomic_DNA"/>
</dbReference>
<accession>A0A0K1JDX8</accession>
<evidence type="ECO:0000256" key="2">
    <source>
        <dbReference type="SAM" id="MobiDB-lite"/>
    </source>
</evidence>
<feature type="compositionally biased region" description="Polar residues" evidence="2">
    <location>
        <begin position="240"/>
        <end position="249"/>
    </location>
</feature>
<reference evidence="5 6" key="1">
    <citation type="submission" date="2015-03" db="EMBL/GenBank/DDBJ databases">
        <title>Luteipulveratus halotolerans sp. nov., a novel actinobacterium (Dermacoccaceae) from Sarawak, Malaysia.</title>
        <authorList>
            <person name="Juboi H."/>
            <person name="Basik A."/>
            <person name="Shamsul S.S."/>
            <person name="Arnold P."/>
            <person name="Schmitt E.K."/>
            <person name="Sanglier J.-J."/>
            <person name="Yeo T."/>
        </authorList>
    </citation>
    <scope>NUCLEOTIDE SEQUENCE [LARGE SCALE GENOMIC DNA]</scope>
    <source>
        <strain evidence="5 6">MN07-A0370</strain>
    </source>
</reference>
<dbReference type="GO" id="GO:0019433">
    <property type="term" value="P:triglyceride catabolic process"/>
    <property type="evidence" value="ECO:0007669"/>
    <property type="project" value="TreeGrafter"/>
</dbReference>
<feature type="domain" description="SGNH hydrolase-type esterase" evidence="4">
    <location>
        <begin position="256"/>
        <end position="455"/>
    </location>
</feature>
<feature type="region of interest" description="Disordered" evidence="2">
    <location>
        <begin position="205"/>
        <end position="251"/>
    </location>
</feature>
<protein>
    <recommendedName>
        <fullName evidence="4">SGNH hydrolase-type esterase domain-containing protein</fullName>
    </recommendedName>
</protein>
<name>A0A0K1JDX8_9MICO</name>
<organism evidence="5 6">
    <name type="scientific">Luteipulveratus mongoliensis</name>
    <dbReference type="NCBI Taxonomy" id="571913"/>
    <lineage>
        <taxon>Bacteria</taxon>
        <taxon>Bacillati</taxon>
        <taxon>Actinomycetota</taxon>
        <taxon>Actinomycetes</taxon>
        <taxon>Micrococcales</taxon>
        <taxon>Dermacoccaceae</taxon>
        <taxon>Luteipulveratus</taxon>
    </lineage>
</organism>
<dbReference type="GO" id="GO:0004806">
    <property type="term" value="F:triacylglycerol lipase activity"/>
    <property type="evidence" value="ECO:0007669"/>
    <property type="project" value="TreeGrafter"/>
</dbReference>
<dbReference type="STRING" id="571913.VV02_01990"/>
<dbReference type="KEGG" id="lmoi:VV02_01990"/>
<keyword evidence="6" id="KW-1185">Reference proteome</keyword>
<evidence type="ECO:0000256" key="3">
    <source>
        <dbReference type="SAM" id="SignalP"/>
    </source>
</evidence>
<proteinExistence type="predicted"/>
<dbReference type="InterPro" id="IPR036514">
    <property type="entry name" value="SGNH_hydro_sf"/>
</dbReference>
<dbReference type="InterPro" id="IPR013830">
    <property type="entry name" value="SGNH_hydro"/>
</dbReference>
<dbReference type="Proteomes" id="UP000066480">
    <property type="component" value="Chromosome"/>
</dbReference>
<sequence length="526" mass="56425">MKTRARRVLAAGAATTLLTGGLVAVAAVTHAESKDRPQAAARFRVTADLAGRRAKDTSSPEVKEYAKGTRIAIHCQSSGGLANGSHIWDLTADNLWVSDTYVRTGADGFTRALPRCRAGQGPTGASAKAFPVRTDLAGRRARYVEAPEVKEYQAGSKVSVRCQAPGNAANGSRIWDLTSDNLWVSDRYVGTGADGFSPKLRACRDEEGPTLVNPPVPAAPHDLKLPPRPKDPPSPLLSMTKRTSNSLSQRKPRVVAMGDSYASGEGTYVYDNATRQPGNKCHRSPLSWQRTVQLPGLGRADYSNAKIDYQQVACSGAETEDLLRRSRYGEPAQIKALKGGADYVLLSIGGNDLGFAGILTDCVTNPRPCTASPDVRGKKAEIDRFMPKLEEVLRTIDRKSGHATIMLAGYPKILTFGGRHLDCLGISGTEAGTIDGIASHLAIQTAKTVRKLKGEGLRIAYSPTMATFDLTPPAPHGGCAPLRQQWINGLITGSYNPDDGLRDKQERFHPNVIGNVAYALTAARFI</sequence>
<keyword evidence="1" id="KW-1015">Disulfide bond</keyword>
<dbReference type="PANTHER" id="PTHR37981">
    <property type="entry name" value="LIPASE 2"/>
    <property type="match status" value="1"/>
</dbReference>
<dbReference type="RefSeq" id="WP_052589482.1">
    <property type="nucleotide sequence ID" value="NZ_CP011112.1"/>
</dbReference>
<dbReference type="PATRIC" id="fig|571913.6.peg.408"/>
<feature type="disulfide bond" evidence="1">
    <location>
        <begin position="362"/>
        <end position="369"/>
    </location>
</feature>
<evidence type="ECO:0000259" key="4">
    <source>
        <dbReference type="Pfam" id="PF13472"/>
    </source>
</evidence>